<dbReference type="HOGENOM" id="CLU_3244995_0_0_1"/>
<reference evidence="1" key="2">
    <citation type="submission" date="2018-08" db="UniProtKB">
        <authorList>
            <consortium name="EnsemblPlants"/>
        </authorList>
    </citation>
    <scope>IDENTIFICATION</scope>
    <source>
        <strain evidence="1">Yugu1</strain>
    </source>
</reference>
<protein>
    <submittedName>
        <fullName evidence="1">Uncharacterized protein</fullName>
    </submittedName>
</protein>
<sequence>YLNCNYFYIQVEVLCLPLAEATHLSMDDNVGTQGLIPTPPSKF</sequence>
<dbReference type="EMBL" id="AGNK02006145">
    <property type="status" value="NOT_ANNOTATED_CDS"/>
    <property type="molecule type" value="Genomic_DNA"/>
</dbReference>
<evidence type="ECO:0000313" key="1">
    <source>
        <dbReference type="EnsemblPlants" id="KQK92902"/>
    </source>
</evidence>
<dbReference type="AlphaFoldDB" id="K4AKQ9"/>
<accession>K4AKQ9</accession>
<name>K4AKQ9_SETIT</name>
<dbReference type="EnsemblPlants" id="KQK92902">
    <property type="protein sequence ID" value="KQK92902"/>
    <property type="gene ID" value="SETIT_039484mg"/>
</dbReference>
<evidence type="ECO:0000313" key="2">
    <source>
        <dbReference type="Proteomes" id="UP000004995"/>
    </source>
</evidence>
<proteinExistence type="predicted"/>
<keyword evidence="2" id="KW-1185">Reference proteome</keyword>
<dbReference type="Gramene" id="KQK92902">
    <property type="protein sequence ID" value="KQK92902"/>
    <property type="gene ID" value="SETIT_039484mg"/>
</dbReference>
<dbReference type="eggNOG" id="ENOG502R3W7">
    <property type="taxonomic scope" value="Eukaryota"/>
</dbReference>
<organism evidence="1 2">
    <name type="scientific">Setaria italica</name>
    <name type="common">Foxtail millet</name>
    <name type="synonym">Panicum italicum</name>
    <dbReference type="NCBI Taxonomy" id="4555"/>
    <lineage>
        <taxon>Eukaryota</taxon>
        <taxon>Viridiplantae</taxon>
        <taxon>Streptophyta</taxon>
        <taxon>Embryophyta</taxon>
        <taxon>Tracheophyta</taxon>
        <taxon>Spermatophyta</taxon>
        <taxon>Magnoliopsida</taxon>
        <taxon>Liliopsida</taxon>
        <taxon>Poales</taxon>
        <taxon>Poaceae</taxon>
        <taxon>PACMAD clade</taxon>
        <taxon>Panicoideae</taxon>
        <taxon>Panicodae</taxon>
        <taxon>Paniceae</taxon>
        <taxon>Cenchrinae</taxon>
        <taxon>Setaria</taxon>
    </lineage>
</organism>
<dbReference type="Proteomes" id="UP000004995">
    <property type="component" value="Unassembled WGS sequence"/>
</dbReference>
<dbReference type="InParanoid" id="K4AKQ9"/>
<reference evidence="2" key="1">
    <citation type="journal article" date="2012" name="Nat. Biotechnol.">
        <title>Reference genome sequence of the model plant Setaria.</title>
        <authorList>
            <person name="Bennetzen J.L."/>
            <person name="Schmutz J."/>
            <person name="Wang H."/>
            <person name="Percifield R."/>
            <person name="Hawkins J."/>
            <person name="Pontaroli A.C."/>
            <person name="Estep M."/>
            <person name="Feng L."/>
            <person name="Vaughn J.N."/>
            <person name="Grimwood J."/>
            <person name="Jenkins J."/>
            <person name="Barry K."/>
            <person name="Lindquist E."/>
            <person name="Hellsten U."/>
            <person name="Deshpande S."/>
            <person name="Wang X."/>
            <person name="Wu X."/>
            <person name="Mitros T."/>
            <person name="Triplett J."/>
            <person name="Yang X."/>
            <person name="Ye C.Y."/>
            <person name="Mauro-Herrera M."/>
            <person name="Wang L."/>
            <person name="Li P."/>
            <person name="Sharma M."/>
            <person name="Sharma R."/>
            <person name="Ronald P.C."/>
            <person name="Panaud O."/>
            <person name="Kellogg E.A."/>
            <person name="Brutnell T.P."/>
            <person name="Doust A.N."/>
            <person name="Tuskan G.A."/>
            <person name="Rokhsar D."/>
            <person name="Devos K.M."/>
        </authorList>
    </citation>
    <scope>NUCLEOTIDE SEQUENCE [LARGE SCALE GENOMIC DNA]</scope>
    <source>
        <strain evidence="2">cv. Yugu1</strain>
    </source>
</reference>